<feature type="binding site" evidence="2">
    <location>
        <position position="165"/>
    </location>
    <ligand>
        <name>Mn(2+)</name>
        <dbReference type="ChEBI" id="CHEBI:29035"/>
        <label>2</label>
    </ligand>
</feature>
<dbReference type="NCBIfam" id="TIGR01891">
    <property type="entry name" value="amidohydrolases"/>
    <property type="match status" value="1"/>
</dbReference>
<evidence type="ECO:0000256" key="1">
    <source>
        <dbReference type="ARBA" id="ARBA00022801"/>
    </source>
</evidence>
<accession>A0A918VGJ0</accession>
<dbReference type="AlphaFoldDB" id="A0A918VGJ0"/>
<dbReference type="Gene3D" id="3.30.70.360">
    <property type="match status" value="1"/>
</dbReference>
<comment type="cofactor">
    <cofactor evidence="2">
        <name>Mn(2+)</name>
        <dbReference type="ChEBI" id="CHEBI:29035"/>
    </cofactor>
    <text evidence="2">The Mn(2+) ion enhances activity.</text>
</comment>
<dbReference type="PANTHER" id="PTHR11014:SF98">
    <property type="entry name" value="N-ACETYLDIAMINOPIMELATE DEACETYLASE"/>
    <property type="match status" value="1"/>
</dbReference>
<dbReference type="EMBL" id="BMXA01000001">
    <property type="protein sequence ID" value="GGZ96039.1"/>
    <property type="molecule type" value="Genomic_DNA"/>
</dbReference>
<feature type="binding site" evidence="2">
    <location>
        <position position="397"/>
    </location>
    <ligand>
        <name>Mn(2+)</name>
        <dbReference type="ChEBI" id="CHEBI:29035"/>
        <label>1</label>
    </ligand>
</feature>
<feature type="binding site" evidence="2">
    <location>
        <position position="191"/>
    </location>
    <ligand>
        <name>Mn(2+)</name>
        <dbReference type="ChEBI" id="CHEBI:29035"/>
        <label>2</label>
    </ligand>
</feature>
<protein>
    <submittedName>
        <fullName evidence="4">Peptidase M20</fullName>
    </submittedName>
</protein>
<dbReference type="PIRSF" id="PIRSF005962">
    <property type="entry name" value="Pept_M20D_amidohydro"/>
    <property type="match status" value="1"/>
</dbReference>
<dbReference type="GO" id="GO:0046872">
    <property type="term" value="F:metal ion binding"/>
    <property type="evidence" value="ECO:0007669"/>
    <property type="project" value="UniProtKB-KW"/>
</dbReference>
<dbReference type="Pfam" id="PF01546">
    <property type="entry name" value="Peptidase_M20"/>
    <property type="match status" value="1"/>
</dbReference>
<dbReference type="GO" id="GO:0016787">
    <property type="term" value="F:hydrolase activity"/>
    <property type="evidence" value="ECO:0007669"/>
    <property type="project" value="InterPro"/>
</dbReference>
<reference evidence="4" key="2">
    <citation type="submission" date="2020-09" db="EMBL/GenBank/DDBJ databases">
        <authorList>
            <person name="Sun Q."/>
            <person name="Kim S."/>
        </authorList>
    </citation>
    <scope>NUCLEOTIDE SEQUENCE</scope>
    <source>
        <strain evidence="4">KCTC 12711</strain>
    </source>
</reference>
<evidence type="ECO:0000256" key="2">
    <source>
        <dbReference type="PIRSR" id="PIRSR005962-1"/>
    </source>
</evidence>
<evidence type="ECO:0000313" key="4">
    <source>
        <dbReference type="EMBL" id="GGZ96039.1"/>
    </source>
</evidence>
<organism evidence="4 5">
    <name type="scientific">Arenicella chitinivorans</name>
    <dbReference type="NCBI Taxonomy" id="1329800"/>
    <lineage>
        <taxon>Bacteria</taxon>
        <taxon>Pseudomonadati</taxon>
        <taxon>Pseudomonadota</taxon>
        <taxon>Gammaproteobacteria</taxon>
        <taxon>Arenicellales</taxon>
        <taxon>Arenicellaceae</taxon>
        <taxon>Arenicella</taxon>
    </lineage>
</organism>
<dbReference type="Proteomes" id="UP000614811">
    <property type="component" value="Unassembled WGS sequence"/>
</dbReference>
<keyword evidence="5" id="KW-1185">Reference proteome</keyword>
<keyword evidence="3" id="KW-0732">Signal</keyword>
<keyword evidence="2" id="KW-0464">Manganese</keyword>
<dbReference type="SUPFAM" id="SSF53187">
    <property type="entry name" value="Zn-dependent exopeptidases"/>
    <property type="match status" value="1"/>
</dbReference>
<dbReference type="RefSeq" id="WP_189397981.1">
    <property type="nucleotide sequence ID" value="NZ_BMXA01000001.1"/>
</dbReference>
<feature type="chain" id="PRO_5036743082" evidence="3">
    <location>
        <begin position="23"/>
        <end position="425"/>
    </location>
</feature>
<sequence length="425" mass="46829">MKLLKTLSLALTMSVTPALSQAKDDAKSNPFAQRAADIQSELIELRRDFHRHPEVAGEEVRTAQKVADYLDGLGLEVTTDIGGHGVIGLLKGSKPGKTVVWRADMDAMHSDEPDPVSFKSGIEGKRHICGHDVHTTIGLGIAKVLSERKAELAGNIYFLFQPAEETLHGAQAMINDGALDLMHADEIYGAHVSPLQVGVISAKPNMVFADWHHLEIRFNGNENTAEITALIDQIIAGQLRTNTDIQLWKPENYLHPEYGVANPNTVYKDYLLLSQSAKTRDTNQQLSIRTAFLTTNTDDLETVIIDLKAKLAKSPYADRLININASQRVPAVTNNEELTRASRAYLLNLGDNTEIGTHYGVLPFMTDDFAYFQQKIPGVYFFLGGSNFQQGVIAAPHTPNFQVDESAIEIGVRTFAALLSERAQR</sequence>
<name>A0A918VGJ0_9GAMM</name>
<comment type="caution">
    <text evidence="4">The sequence shown here is derived from an EMBL/GenBank/DDBJ whole genome shotgun (WGS) entry which is preliminary data.</text>
</comment>
<dbReference type="InterPro" id="IPR017439">
    <property type="entry name" value="Amidohydrolase"/>
</dbReference>
<keyword evidence="2" id="KW-0479">Metal-binding</keyword>
<feature type="binding site" evidence="2">
    <location>
        <position position="131"/>
    </location>
    <ligand>
        <name>Mn(2+)</name>
        <dbReference type="ChEBI" id="CHEBI:29035"/>
        <label>2</label>
    </ligand>
</feature>
<dbReference type="InterPro" id="IPR002933">
    <property type="entry name" value="Peptidase_M20"/>
</dbReference>
<keyword evidence="1" id="KW-0378">Hydrolase</keyword>
<dbReference type="PANTHER" id="PTHR11014">
    <property type="entry name" value="PEPTIDASE M20 FAMILY MEMBER"/>
    <property type="match status" value="1"/>
</dbReference>
<proteinExistence type="predicted"/>
<gene>
    <name evidence="4" type="ORF">GCM10008090_00280</name>
</gene>
<dbReference type="Gene3D" id="3.40.630.10">
    <property type="entry name" value="Zn peptidases"/>
    <property type="match status" value="1"/>
</dbReference>
<evidence type="ECO:0000256" key="3">
    <source>
        <dbReference type="SAM" id="SignalP"/>
    </source>
</evidence>
<evidence type="ECO:0000313" key="5">
    <source>
        <dbReference type="Proteomes" id="UP000614811"/>
    </source>
</evidence>
<reference evidence="4" key="1">
    <citation type="journal article" date="2014" name="Int. J. Syst. Evol. Microbiol.">
        <title>Complete genome sequence of Corynebacterium casei LMG S-19264T (=DSM 44701T), isolated from a smear-ripened cheese.</title>
        <authorList>
            <consortium name="US DOE Joint Genome Institute (JGI-PGF)"/>
            <person name="Walter F."/>
            <person name="Albersmeier A."/>
            <person name="Kalinowski J."/>
            <person name="Ruckert C."/>
        </authorList>
    </citation>
    <scope>NUCLEOTIDE SEQUENCE</scope>
    <source>
        <strain evidence="4">KCTC 12711</strain>
    </source>
</reference>
<feature type="binding site" evidence="2">
    <location>
        <position position="129"/>
    </location>
    <ligand>
        <name>Mn(2+)</name>
        <dbReference type="ChEBI" id="CHEBI:29035"/>
        <label>2</label>
    </ligand>
</feature>
<feature type="signal peptide" evidence="3">
    <location>
        <begin position="1"/>
        <end position="22"/>
    </location>
</feature>